<proteinExistence type="predicted"/>
<protein>
    <submittedName>
        <fullName evidence="1">Uncharacterized protein</fullName>
    </submittedName>
</protein>
<dbReference type="Proteomes" id="UP001281761">
    <property type="component" value="Unassembled WGS sequence"/>
</dbReference>
<dbReference type="EMBL" id="JARBJD010000052">
    <property type="protein sequence ID" value="KAK2956823.1"/>
    <property type="molecule type" value="Genomic_DNA"/>
</dbReference>
<accession>A0ABQ9XZ88</accession>
<organism evidence="1 2">
    <name type="scientific">Blattamonas nauphoetae</name>
    <dbReference type="NCBI Taxonomy" id="2049346"/>
    <lineage>
        <taxon>Eukaryota</taxon>
        <taxon>Metamonada</taxon>
        <taxon>Preaxostyla</taxon>
        <taxon>Oxymonadida</taxon>
        <taxon>Blattamonas</taxon>
    </lineage>
</organism>
<evidence type="ECO:0000313" key="2">
    <source>
        <dbReference type="Proteomes" id="UP001281761"/>
    </source>
</evidence>
<sequence length="448" mass="47924">MSSLIINLEGHSTTIVPSWTSATTVQLDLNRSNQRTNDDDSLSSPLFLMRNSTIAFSFFRFDCGGDGAVVATISSSSLEVRFCHITSNVRSSPFTVEDVLHDSGTHIAILHCTHNTTTPSCLLPLVSVSHSSHTAESTQIITENDISSTPFPPSLIVSGIGLALSNAHFGLGTGPLLGSLASETDPTAITPHVRTSLVASTLRNVTSSRPEQEIPFCPSLSQSVVGSVVTSCSNHLYGTSIHSLDEGGSLLSVNSSFISCTWSGNNENKSFTTNITLLELFPQIAFKLCTFKKCSSSLRGGAIECLNKALDLSIDLCSFDSCSALLGGAVFFRVKPQTTNSFTLKSTSFQNCSAKQDSANLHLYVPYRLAISGCVFRDGQSLHHSGGLYCFQWDPPATGSMISNCLFENCVQTNAETSSGGGAINFDDCPKIKLSFILFDNCFSNGNR</sequence>
<reference evidence="1 2" key="1">
    <citation type="journal article" date="2022" name="bioRxiv">
        <title>Genomics of Preaxostyla Flagellates Illuminates Evolutionary Transitions and the Path Towards Mitochondrial Loss.</title>
        <authorList>
            <person name="Novak L.V.F."/>
            <person name="Treitli S.C."/>
            <person name="Pyrih J."/>
            <person name="Halakuc P."/>
            <person name="Pipaliya S.V."/>
            <person name="Vacek V."/>
            <person name="Brzon O."/>
            <person name="Soukal P."/>
            <person name="Eme L."/>
            <person name="Dacks J.B."/>
            <person name="Karnkowska A."/>
            <person name="Elias M."/>
            <person name="Hampl V."/>
        </authorList>
    </citation>
    <scope>NUCLEOTIDE SEQUENCE [LARGE SCALE GENOMIC DNA]</scope>
    <source>
        <strain evidence="1">NAU3</strain>
        <tissue evidence="1">Gut</tissue>
    </source>
</reference>
<keyword evidence="2" id="KW-1185">Reference proteome</keyword>
<gene>
    <name evidence="1" type="ORF">BLNAU_8277</name>
</gene>
<evidence type="ECO:0000313" key="1">
    <source>
        <dbReference type="EMBL" id="KAK2956823.1"/>
    </source>
</evidence>
<name>A0ABQ9XZ88_9EUKA</name>
<comment type="caution">
    <text evidence="1">The sequence shown here is derived from an EMBL/GenBank/DDBJ whole genome shotgun (WGS) entry which is preliminary data.</text>
</comment>